<evidence type="ECO:0000313" key="2">
    <source>
        <dbReference type="Proteomes" id="UP000602057"/>
    </source>
</evidence>
<proteinExistence type="predicted"/>
<sequence>MKSYNEKENFHFVAGAIISFYKCFSQSNFKIGANIGGQISSLRGFDYDQPDNKFELVPVLGVNFEVCVTSSLSVITAFNYERWKKERGVYYYGGYSSYEGTVKESYDFFNIPLLMRYKFGNKKLYFLEGGGFLNYFNKGNPSGYMPLFIDFEDYNFGLALGLGRTFYLNDNFDITLQLRNELGLSDVNKYETMVSGNVKTNTFKLIATFNVNL</sequence>
<protein>
    <recommendedName>
        <fullName evidence="3">Outer membrane protein beta-barrel domain-containing protein</fullName>
    </recommendedName>
</protein>
<comment type="caution">
    <text evidence="1">The sequence shown here is derived from an EMBL/GenBank/DDBJ whole genome shotgun (WGS) entry which is preliminary data.</text>
</comment>
<dbReference type="InterPro" id="IPR011250">
    <property type="entry name" value="OMP/PagP_B-barrel"/>
</dbReference>
<dbReference type="Proteomes" id="UP000602057">
    <property type="component" value="Unassembled WGS sequence"/>
</dbReference>
<evidence type="ECO:0000313" key="1">
    <source>
        <dbReference type="EMBL" id="MBD0834055.1"/>
    </source>
</evidence>
<dbReference type="AlphaFoldDB" id="A0A8J6Q539"/>
<name>A0A8J6Q539_9FLAO</name>
<dbReference type="RefSeq" id="WP_188214548.1">
    <property type="nucleotide sequence ID" value="NZ_BAABGH010000004.1"/>
</dbReference>
<organism evidence="1 2">
    <name type="scientific">Aestuariibaculum suncheonense</name>
    <dbReference type="NCBI Taxonomy" id="1028745"/>
    <lineage>
        <taxon>Bacteria</taxon>
        <taxon>Pseudomonadati</taxon>
        <taxon>Bacteroidota</taxon>
        <taxon>Flavobacteriia</taxon>
        <taxon>Flavobacteriales</taxon>
        <taxon>Flavobacteriaceae</taxon>
    </lineage>
</organism>
<keyword evidence="2" id="KW-1185">Reference proteome</keyword>
<dbReference type="SUPFAM" id="SSF56925">
    <property type="entry name" value="OMPA-like"/>
    <property type="match status" value="1"/>
</dbReference>
<evidence type="ECO:0008006" key="3">
    <source>
        <dbReference type="Google" id="ProtNLM"/>
    </source>
</evidence>
<accession>A0A8J6Q539</accession>
<reference evidence="1" key="1">
    <citation type="journal article" date="2013" name="Int. J. Syst. Evol. Microbiol.">
        <title>Aestuariibaculum suncheonense gen. nov., sp. nov., a marine bacterium of the family Flavobacteriaceae isolated from a tidal flat and emended descriptions of the genera Gaetbulibacter and Tamlana.</title>
        <authorList>
            <person name="Jeong S.H."/>
            <person name="Park M.S."/>
            <person name="Jin H.M."/>
            <person name="Lee K."/>
            <person name="Park W."/>
            <person name="Jeon C.O."/>
        </authorList>
    </citation>
    <scope>NUCLEOTIDE SEQUENCE</scope>
    <source>
        <strain evidence="1">SC17</strain>
    </source>
</reference>
<dbReference type="EMBL" id="JACVXC010000001">
    <property type="protein sequence ID" value="MBD0834055.1"/>
    <property type="molecule type" value="Genomic_DNA"/>
</dbReference>
<reference evidence="1" key="2">
    <citation type="submission" date="2020-09" db="EMBL/GenBank/DDBJ databases">
        <authorList>
            <person name="Wu Z."/>
        </authorList>
    </citation>
    <scope>NUCLEOTIDE SEQUENCE</scope>
    <source>
        <strain evidence="1">SC17</strain>
    </source>
</reference>
<gene>
    <name evidence="1" type="ORF">ICJ84_01255</name>
</gene>